<protein>
    <recommendedName>
        <fullName evidence="1">DDX21/DDX50 dimerisation domain-containing protein</fullName>
    </recommendedName>
</protein>
<dbReference type="InterPro" id="IPR059027">
    <property type="entry name" value="DD_DDX21-DDX50"/>
</dbReference>
<dbReference type="Proteomes" id="UP000235145">
    <property type="component" value="Unassembled WGS sequence"/>
</dbReference>
<feature type="domain" description="DDX21/DDX50 dimerisation" evidence="1">
    <location>
        <begin position="25"/>
        <end position="77"/>
    </location>
</feature>
<proteinExistence type="predicted"/>
<evidence type="ECO:0000313" key="2">
    <source>
        <dbReference type="EMBL" id="KAJ0189641.1"/>
    </source>
</evidence>
<dbReference type="Pfam" id="PF26142">
    <property type="entry name" value="DD_DDX21-DDX50"/>
    <property type="match status" value="1"/>
</dbReference>
<evidence type="ECO:0000313" key="3">
    <source>
        <dbReference type="Proteomes" id="UP000235145"/>
    </source>
</evidence>
<comment type="caution">
    <text evidence="2">The sequence shown here is derived from an EMBL/GenBank/DDBJ whole genome shotgun (WGS) entry which is preliminary data.</text>
</comment>
<reference evidence="2 3" key="1">
    <citation type="journal article" date="2017" name="Nat. Commun.">
        <title>Genome assembly with in vitro proximity ligation data and whole-genome triplication in lettuce.</title>
        <authorList>
            <person name="Reyes-Chin-Wo S."/>
            <person name="Wang Z."/>
            <person name="Yang X."/>
            <person name="Kozik A."/>
            <person name="Arikit S."/>
            <person name="Song C."/>
            <person name="Xia L."/>
            <person name="Froenicke L."/>
            <person name="Lavelle D.O."/>
            <person name="Truco M.J."/>
            <person name="Xia R."/>
            <person name="Zhu S."/>
            <person name="Xu C."/>
            <person name="Xu H."/>
            <person name="Xu X."/>
            <person name="Cox K."/>
            <person name="Korf I."/>
            <person name="Meyers B.C."/>
            <person name="Michelmore R.W."/>
        </authorList>
    </citation>
    <scope>NUCLEOTIDE SEQUENCE [LARGE SCALE GENOMIC DNA]</scope>
    <source>
        <strain evidence="3">cv. Salinas</strain>
        <tissue evidence="2">Seedlings</tissue>
    </source>
</reference>
<organism evidence="2 3">
    <name type="scientific">Lactuca sativa</name>
    <name type="common">Garden lettuce</name>
    <dbReference type="NCBI Taxonomy" id="4236"/>
    <lineage>
        <taxon>Eukaryota</taxon>
        <taxon>Viridiplantae</taxon>
        <taxon>Streptophyta</taxon>
        <taxon>Embryophyta</taxon>
        <taxon>Tracheophyta</taxon>
        <taxon>Spermatophyta</taxon>
        <taxon>Magnoliopsida</taxon>
        <taxon>eudicotyledons</taxon>
        <taxon>Gunneridae</taxon>
        <taxon>Pentapetalae</taxon>
        <taxon>asterids</taxon>
        <taxon>campanulids</taxon>
        <taxon>Asterales</taxon>
        <taxon>Asteraceae</taxon>
        <taxon>Cichorioideae</taxon>
        <taxon>Cichorieae</taxon>
        <taxon>Lactucinae</taxon>
        <taxon>Lactuca</taxon>
    </lineage>
</organism>
<accession>A0A9R1UMQ9</accession>
<name>A0A9R1UMQ9_LACSA</name>
<sequence length="171" mass="19191">MKIKSNISKLEREAGVKFEHISTPQPADIAKAVGGDVAEAIIQVVDSVIPVFKWAAEELLNNYDLTSVELLAKALAKSIHMSLLSSIENHVTVHLEARRPVYTPSLEKDYGMKYCPYEAGVDVFLSGYVFYLKILHERGLDLLNGQSESYQVKRVSSKVARKELRMLKLNK</sequence>
<gene>
    <name evidence="2" type="ORF">LSAT_V11C800421350</name>
</gene>
<keyword evidence="3" id="KW-1185">Reference proteome</keyword>
<evidence type="ECO:0000259" key="1">
    <source>
        <dbReference type="Pfam" id="PF26142"/>
    </source>
</evidence>
<dbReference type="EMBL" id="NBSK02000008">
    <property type="protein sequence ID" value="KAJ0189641.1"/>
    <property type="molecule type" value="Genomic_DNA"/>
</dbReference>
<dbReference type="AlphaFoldDB" id="A0A9R1UMQ9"/>